<evidence type="ECO:0000313" key="2">
    <source>
        <dbReference type="Proteomes" id="UP000199350"/>
    </source>
</evidence>
<sequence length="239" mass="25250">MIPEHVLAAFQLDGLTPVQVGAPWDHGARFERVVVAPATSTSAWSAKVRERFSSPGLLVARPVRATDGRVVVGGFKANDFMEGAPAARADEAIAAALAFDTAMADVAPPAVERTDVWAEADRAAWDDWTGSPEQSATGVAHLDFLACCVFSGALPPVLTDIVPSVEPRPLGYTAALALVDALLNNAVDDRVVSRWAHIPDLSSLAGRAVDFREALDDTLPAKSNNSANFARVRDLLVSA</sequence>
<dbReference type="EMBL" id="LT629700">
    <property type="protein sequence ID" value="SDM14680.1"/>
    <property type="molecule type" value="Genomic_DNA"/>
</dbReference>
<gene>
    <name evidence="1" type="ORF">SAMN04488535_2100</name>
</gene>
<dbReference type="AlphaFoldDB" id="A0A1G9QUZ4"/>
<protein>
    <submittedName>
        <fullName evidence="1">TIGR02569 family protein</fullName>
    </submittedName>
</protein>
<reference evidence="2" key="1">
    <citation type="submission" date="2016-10" db="EMBL/GenBank/DDBJ databases">
        <authorList>
            <person name="Varghese N."/>
            <person name="Submissions S."/>
        </authorList>
    </citation>
    <scope>NUCLEOTIDE SEQUENCE [LARGE SCALE GENOMIC DNA]</scope>
    <source>
        <strain evidence="2">DSM 20632</strain>
    </source>
</reference>
<accession>A0A1G9QUZ4</accession>
<proteinExistence type="predicted"/>
<keyword evidence="2" id="KW-1185">Reference proteome</keyword>
<dbReference type="STRING" id="38302.SAMN04488535_2100"/>
<name>A0A1G9QUZ4_9CORY</name>
<organism evidence="1 2">
    <name type="scientific">Corynebacterium mycetoides</name>
    <dbReference type="NCBI Taxonomy" id="38302"/>
    <lineage>
        <taxon>Bacteria</taxon>
        <taxon>Bacillati</taxon>
        <taxon>Actinomycetota</taxon>
        <taxon>Actinomycetes</taxon>
        <taxon>Mycobacteriales</taxon>
        <taxon>Corynebacteriaceae</taxon>
        <taxon>Corynebacterium</taxon>
    </lineage>
</organism>
<dbReference type="Proteomes" id="UP000199350">
    <property type="component" value="Chromosome I"/>
</dbReference>
<evidence type="ECO:0000313" key="1">
    <source>
        <dbReference type="EMBL" id="SDM14680.1"/>
    </source>
</evidence>